<keyword evidence="5" id="KW-0732">Signal</keyword>
<dbReference type="RefSeq" id="XP_028030605.1">
    <property type="nucleotide sequence ID" value="XM_028174804.1"/>
</dbReference>
<dbReference type="GO" id="GO:0005615">
    <property type="term" value="C:extracellular space"/>
    <property type="evidence" value="ECO:0007669"/>
    <property type="project" value="InterPro"/>
</dbReference>
<dbReference type="InterPro" id="IPR023796">
    <property type="entry name" value="Serpin_dom"/>
</dbReference>
<reference evidence="8" key="1">
    <citation type="submission" date="2025-08" db="UniProtKB">
        <authorList>
            <consortium name="RefSeq"/>
        </authorList>
    </citation>
    <scope>IDENTIFICATION</scope>
    <source>
        <tissue evidence="8">Silk gland</tissue>
    </source>
</reference>
<dbReference type="Proteomes" id="UP000504629">
    <property type="component" value="Unplaced"/>
</dbReference>
<dbReference type="Gene3D" id="3.30.497.10">
    <property type="entry name" value="Antithrombin, subunit I, domain 2"/>
    <property type="match status" value="1"/>
</dbReference>
<dbReference type="GO" id="GO:0004867">
    <property type="term" value="F:serine-type endopeptidase inhibitor activity"/>
    <property type="evidence" value="ECO:0007669"/>
    <property type="project" value="UniProtKB-KW"/>
</dbReference>
<evidence type="ECO:0000259" key="6">
    <source>
        <dbReference type="SMART" id="SM00093"/>
    </source>
</evidence>
<dbReference type="InterPro" id="IPR042178">
    <property type="entry name" value="Serpin_sf_1"/>
</dbReference>
<dbReference type="PANTHER" id="PTHR11461">
    <property type="entry name" value="SERINE PROTEASE INHIBITOR, SERPIN"/>
    <property type="match status" value="1"/>
</dbReference>
<feature type="signal peptide" evidence="5">
    <location>
        <begin position="1"/>
        <end position="23"/>
    </location>
</feature>
<feature type="domain" description="Serpin" evidence="6">
    <location>
        <begin position="63"/>
        <end position="425"/>
    </location>
</feature>
<feature type="chain" id="PRO_5026817086" evidence="5">
    <location>
        <begin position="24"/>
        <end position="431"/>
    </location>
</feature>
<name>A0A6J2JM77_BOMMA</name>
<evidence type="ECO:0000256" key="5">
    <source>
        <dbReference type="SAM" id="SignalP"/>
    </source>
</evidence>
<keyword evidence="7" id="KW-1185">Reference proteome</keyword>
<dbReference type="SUPFAM" id="SSF56574">
    <property type="entry name" value="Serpins"/>
    <property type="match status" value="1"/>
</dbReference>
<gene>
    <name evidence="8" type="primary">LOC114243348</name>
</gene>
<dbReference type="AlphaFoldDB" id="A0A6J2JM77"/>
<dbReference type="Pfam" id="PF00079">
    <property type="entry name" value="Serpin"/>
    <property type="match status" value="1"/>
</dbReference>
<proteinExistence type="inferred from homology"/>
<evidence type="ECO:0000256" key="1">
    <source>
        <dbReference type="ARBA" id="ARBA00009500"/>
    </source>
</evidence>
<evidence type="ECO:0000256" key="4">
    <source>
        <dbReference type="RuleBase" id="RU000411"/>
    </source>
</evidence>
<evidence type="ECO:0000313" key="7">
    <source>
        <dbReference type="Proteomes" id="UP000504629"/>
    </source>
</evidence>
<dbReference type="Gene3D" id="2.30.39.10">
    <property type="entry name" value="Alpha-1-antitrypsin, domain 1"/>
    <property type="match status" value="1"/>
</dbReference>
<evidence type="ECO:0000256" key="3">
    <source>
        <dbReference type="ARBA" id="ARBA00022900"/>
    </source>
</evidence>
<keyword evidence="2" id="KW-0646">Protease inhibitor</keyword>
<dbReference type="PROSITE" id="PS00284">
    <property type="entry name" value="SERPIN"/>
    <property type="match status" value="1"/>
</dbReference>
<accession>A0A6J2JM77</accession>
<dbReference type="GeneID" id="114243348"/>
<keyword evidence="3" id="KW-0722">Serine protease inhibitor</keyword>
<dbReference type="InterPro" id="IPR042185">
    <property type="entry name" value="Serpin_sf_2"/>
</dbReference>
<sequence>MKSLHVSLLVALFAAFKPQASEAQSLIGNLVQGSHVFGNLIPPNICNEDQSQKFKGALAEFSSRLYRVAGQSSNFHFVVAPLSIWLSLAALGEGGDPKSQKELFEVLNLPAEACKRERFYQIANSLATPGTDVHLTTTRALILDNNLIINPDWSKFVHTAKLLHIVRAPIKKLLTDQEKPIEKREITQDEESFGNSFLIDTLDYSGLWTTAFPEATIERETFHNDEGVPLGTVDMMRAKRRARLGHIPIANAKVLELPVGHDGRYTILIAMGLNNTSVNQLMGLYRRSVVIDIFNSLTVSLIPIDIAIPKFHVTSEYNAKRLLEDIGIKSLWYDPDATRYVSNPAALPGGLLQRVTVKIDSAGLNPAQTAANPNILNGILNTATNVATGLAAAVGRDFIANKPFMYSLVDTKTETVLFEGAYSLPDPQSKL</sequence>
<evidence type="ECO:0000313" key="8">
    <source>
        <dbReference type="RefSeq" id="XP_028030605.1"/>
    </source>
</evidence>
<dbReference type="PANTHER" id="PTHR11461:SF211">
    <property type="entry name" value="GH10112P-RELATED"/>
    <property type="match status" value="1"/>
</dbReference>
<organism evidence="7 8">
    <name type="scientific">Bombyx mandarina</name>
    <name type="common">Wild silk moth</name>
    <name type="synonym">Wild silkworm</name>
    <dbReference type="NCBI Taxonomy" id="7092"/>
    <lineage>
        <taxon>Eukaryota</taxon>
        <taxon>Metazoa</taxon>
        <taxon>Ecdysozoa</taxon>
        <taxon>Arthropoda</taxon>
        <taxon>Hexapoda</taxon>
        <taxon>Insecta</taxon>
        <taxon>Pterygota</taxon>
        <taxon>Neoptera</taxon>
        <taxon>Endopterygota</taxon>
        <taxon>Lepidoptera</taxon>
        <taxon>Glossata</taxon>
        <taxon>Ditrysia</taxon>
        <taxon>Bombycoidea</taxon>
        <taxon>Bombycidae</taxon>
        <taxon>Bombycinae</taxon>
        <taxon>Bombyx</taxon>
    </lineage>
</organism>
<dbReference type="InterPro" id="IPR023795">
    <property type="entry name" value="Serpin_CS"/>
</dbReference>
<evidence type="ECO:0000256" key="2">
    <source>
        <dbReference type="ARBA" id="ARBA00022690"/>
    </source>
</evidence>
<dbReference type="OrthoDB" id="671595at2759"/>
<comment type="similarity">
    <text evidence="1 4">Belongs to the serpin family.</text>
</comment>
<dbReference type="InterPro" id="IPR000215">
    <property type="entry name" value="Serpin_fam"/>
</dbReference>
<dbReference type="KEGG" id="bman:114243348"/>
<protein>
    <submittedName>
        <fullName evidence="8">Serpin I2-like</fullName>
    </submittedName>
</protein>
<dbReference type="InterPro" id="IPR036186">
    <property type="entry name" value="Serpin_sf"/>
</dbReference>
<dbReference type="SMART" id="SM00093">
    <property type="entry name" value="SERPIN"/>
    <property type="match status" value="1"/>
</dbReference>
<dbReference type="CTD" id="100272174"/>